<dbReference type="Gene3D" id="3.40.50.300">
    <property type="entry name" value="P-loop containing nucleotide triphosphate hydrolases"/>
    <property type="match status" value="1"/>
</dbReference>
<feature type="region of interest" description="Disordered" evidence="1">
    <location>
        <begin position="1"/>
        <end position="21"/>
    </location>
</feature>
<dbReference type="PANTHER" id="PTHR13696">
    <property type="entry name" value="P-LOOP CONTAINING NUCLEOSIDE TRIPHOSPHATE HYDROLASE"/>
    <property type="match status" value="1"/>
</dbReference>
<dbReference type="SUPFAM" id="SSF52540">
    <property type="entry name" value="P-loop containing nucleoside triphosphate hydrolases"/>
    <property type="match status" value="1"/>
</dbReference>
<keyword evidence="4" id="KW-1185">Reference proteome</keyword>
<evidence type="ECO:0000256" key="1">
    <source>
        <dbReference type="SAM" id="MobiDB-lite"/>
    </source>
</evidence>
<protein>
    <submittedName>
        <fullName evidence="3">AAA family ATPase</fullName>
    </submittedName>
</protein>
<dbReference type="CDD" id="cd02042">
    <property type="entry name" value="ParAB_family"/>
    <property type="match status" value="1"/>
</dbReference>
<sequence>MAPNVAPGKTRVSRGTPSPSARARPLLIGVAGYKGGVTKTTTAVHVAGALQAHGTPTLLVDGDRIRTATDWAQLGHLDFEVGSPQALARAGEFGAVVIDSRGGLEQNELLELAESVDFLLLPTQADLVNLRGISKTIAGLRSAGIPDTKFGVLLTRVKPTRLASAREALQELGLPLLDASVRNSDAFQDAGNQGMLVRDVRRNRLSPECWSDYEAVTAEVLGRVGRA</sequence>
<feature type="domain" description="CobQ/CobB/MinD/ParA nucleotide binding" evidence="2">
    <location>
        <begin position="28"/>
        <end position="197"/>
    </location>
</feature>
<dbReference type="InterPro" id="IPR027417">
    <property type="entry name" value="P-loop_NTPase"/>
</dbReference>
<dbReference type="EMBL" id="JBHRZG010000011">
    <property type="protein sequence ID" value="MFC3833409.1"/>
    <property type="molecule type" value="Genomic_DNA"/>
</dbReference>
<dbReference type="RefSeq" id="WP_380101937.1">
    <property type="nucleotide sequence ID" value="NZ_JBHRZG010000011.1"/>
</dbReference>
<proteinExistence type="predicted"/>
<reference evidence="4" key="1">
    <citation type="journal article" date="2019" name="Int. J. Syst. Evol. Microbiol.">
        <title>The Global Catalogue of Microorganisms (GCM) 10K type strain sequencing project: providing services to taxonomists for standard genome sequencing and annotation.</title>
        <authorList>
            <consortium name="The Broad Institute Genomics Platform"/>
            <consortium name="The Broad Institute Genome Sequencing Center for Infectious Disease"/>
            <person name="Wu L."/>
            <person name="Ma J."/>
        </authorList>
    </citation>
    <scope>NUCLEOTIDE SEQUENCE [LARGE SCALE GENOMIC DNA]</scope>
    <source>
        <strain evidence="4">CCTCC AB 2017081</strain>
    </source>
</reference>
<evidence type="ECO:0000313" key="3">
    <source>
        <dbReference type="EMBL" id="MFC3833409.1"/>
    </source>
</evidence>
<comment type="caution">
    <text evidence="3">The sequence shown here is derived from an EMBL/GenBank/DDBJ whole genome shotgun (WGS) entry which is preliminary data.</text>
</comment>
<dbReference type="Proteomes" id="UP001595803">
    <property type="component" value="Unassembled WGS sequence"/>
</dbReference>
<name>A0ABV7ZBE0_9DEIO</name>
<evidence type="ECO:0000259" key="2">
    <source>
        <dbReference type="Pfam" id="PF01656"/>
    </source>
</evidence>
<dbReference type="InterPro" id="IPR050678">
    <property type="entry name" value="DNA_Partitioning_ATPase"/>
</dbReference>
<gene>
    <name evidence="3" type="ORF">ACFOSB_11130</name>
</gene>
<evidence type="ECO:0000313" key="4">
    <source>
        <dbReference type="Proteomes" id="UP001595803"/>
    </source>
</evidence>
<dbReference type="Pfam" id="PF01656">
    <property type="entry name" value="CbiA"/>
    <property type="match status" value="1"/>
</dbReference>
<dbReference type="InterPro" id="IPR002586">
    <property type="entry name" value="CobQ/CobB/MinD/ParA_Nub-bd_dom"/>
</dbReference>
<accession>A0ABV7ZBE0</accession>
<organism evidence="3 4">
    <name type="scientific">Deinococcus rufus</name>
    <dbReference type="NCBI Taxonomy" id="2136097"/>
    <lineage>
        <taxon>Bacteria</taxon>
        <taxon>Thermotogati</taxon>
        <taxon>Deinococcota</taxon>
        <taxon>Deinococci</taxon>
        <taxon>Deinococcales</taxon>
        <taxon>Deinococcaceae</taxon>
        <taxon>Deinococcus</taxon>
    </lineage>
</organism>
<dbReference type="PANTHER" id="PTHR13696:SF96">
    <property type="entry name" value="COBQ_COBB_MIND_PARA NUCLEOTIDE BINDING DOMAIN-CONTAINING PROTEIN"/>
    <property type="match status" value="1"/>
</dbReference>